<dbReference type="Proteomes" id="UP000006671">
    <property type="component" value="Unassembled WGS sequence"/>
</dbReference>
<evidence type="ECO:0000256" key="2">
    <source>
        <dbReference type="SAM" id="Phobius"/>
    </source>
</evidence>
<accession>D2VTQ3</accession>
<feature type="region of interest" description="Disordered" evidence="1">
    <location>
        <begin position="1"/>
        <end position="35"/>
    </location>
</feature>
<dbReference type="VEuPathDB" id="AmoebaDB:NAEGRDRAFT_81187"/>
<dbReference type="OrthoDB" id="10325861at2759"/>
<feature type="transmembrane region" description="Helical" evidence="2">
    <location>
        <begin position="368"/>
        <end position="390"/>
    </location>
</feature>
<gene>
    <name evidence="3" type="ORF">NAEGRDRAFT_81187</name>
</gene>
<keyword evidence="2" id="KW-0812">Transmembrane</keyword>
<dbReference type="KEGG" id="ngr:NAEGRDRAFT_81187"/>
<dbReference type="AlphaFoldDB" id="D2VTQ3"/>
<proteinExistence type="predicted"/>
<feature type="compositionally biased region" description="Low complexity" evidence="1">
    <location>
        <begin position="89"/>
        <end position="109"/>
    </location>
</feature>
<feature type="compositionally biased region" description="Pro residues" evidence="1">
    <location>
        <begin position="1"/>
        <end position="10"/>
    </location>
</feature>
<keyword evidence="2" id="KW-0472">Membrane</keyword>
<feature type="compositionally biased region" description="Polar residues" evidence="1">
    <location>
        <begin position="11"/>
        <end position="21"/>
    </location>
</feature>
<feature type="compositionally biased region" description="Polar residues" evidence="1">
    <location>
        <begin position="65"/>
        <end position="88"/>
    </location>
</feature>
<dbReference type="EMBL" id="GG738897">
    <property type="protein sequence ID" value="EFC39694.1"/>
    <property type="molecule type" value="Genomic_DNA"/>
</dbReference>
<protein>
    <submittedName>
        <fullName evidence="3">Uncharacterized protein</fullName>
    </submittedName>
</protein>
<evidence type="ECO:0000313" key="4">
    <source>
        <dbReference type="Proteomes" id="UP000006671"/>
    </source>
</evidence>
<dbReference type="InParanoid" id="D2VTQ3"/>
<feature type="compositionally biased region" description="Low complexity" evidence="1">
    <location>
        <begin position="22"/>
        <end position="32"/>
    </location>
</feature>
<dbReference type="GeneID" id="8860862"/>
<name>D2VTQ3_NAEGR</name>
<sequence length="438" mass="49030">MSSNYPPPFNPSLNTPTSSGAQQQNNQQVPQEQEGDQGFALHPYIRQFANVNNTNTLSSADAPTVLSSGSLSTKQSLDSESYNPNVVGSSGSSPLIQSSSSPITSPQQVIPQGYSVNNNTFLPPQQAYYTNSGIFRNVPSHNGLLSDGNIEPVLNKGEGPQFQYFGIGPCCCWEVLVWILSKMTFGIVEAFFAIPMANSQISEMIVGGRRLKFDTHDPWLKVPILCIINNFINSSTFGLWYLSGMMHIFYYSELDRRISWGEVVDPDAENNIVWHPIDDGREKFKILSAFPGVTTEIVTWGARLFSVTFLLGFAEPWIKSYYYSRLMPKMEFGGVGQFYYANKNPTTYGRDKLKVVFNARGHQIFFRWLQGHIIVLASCGMFLCCFGNWIDAFMNRYLHVDETVTTTLSPFIISEESLSVAQSPSEPSTYNYRIPTNV</sequence>
<keyword evidence="4" id="KW-1185">Reference proteome</keyword>
<feature type="region of interest" description="Disordered" evidence="1">
    <location>
        <begin position="65"/>
        <end position="109"/>
    </location>
</feature>
<evidence type="ECO:0000256" key="1">
    <source>
        <dbReference type="SAM" id="MobiDB-lite"/>
    </source>
</evidence>
<keyword evidence="2" id="KW-1133">Transmembrane helix</keyword>
<reference evidence="3 4" key="1">
    <citation type="journal article" date="2010" name="Cell">
        <title>The genome of Naegleria gruberi illuminates early eukaryotic versatility.</title>
        <authorList>
            <person name="Fritz-Laylin L.K."/>
            <person name="Prochnik S.E."/>
            <person name="Ginger M.L."/>
            <person name="Dacks J.B."/>
            <person name="Carpenter M.L."/>
            <person name="Field M.C."/>
            <person name="Kuo A."/>
            <person name="Paredez A."/>
            <person name="Chapman J."/>
            <person name="Pham J."/>
            <person name="Shu S."/>
            <person name="Neupane R."/>
            <person name="Cipriano M."/>
            <person name="Mancuso J."/>
            <person name="Tu H."/>
            <person name="Salamov A."/>
            <person name="Lindquist E."/>
            <person name="Shapiro H."/>
            <person name="Lucas S."/>
            <person name="Grigoriev I.V."/>
            <person name="Cande W.Z."/>
            <person name="Fulton C."/>
            <person name="Rokhsar D.S."/>
            <person name="Dawson S.C."/>
        </authorList>
    </citation>
    <scope>NUCLEOTIDE SEQUENCE [LARGE SCALE GENOMIC DNA]</scope>
    <source>
        <strain evidence="3 4">NEG-M</strain>
    </source>
</reference>
<evidence type="ECO:0000313" key="3">
    <source>
        <dbReference type="EMBL" id="EFC39694.1"/>
    </source>
</evidence>
<organism evidence="4">
    <name type="scientific">Naegleria gruberi</name>
    <name type="common">Amoeba</name>
    <dbReference type="NCBI Taxonomy" id="5762"/>
    <lineage>
        <taxon>Eukaryota</taxon>
        <taxon>Discoba</taxon>
        <taxon>Heterolobosea</taxon>
        <taxon>Tetramitia</taxon>
        <taxon>Eutetramitia</taxon>
        <taxon>Vahlkampfiidae</taxon>
        <taxon>Naegleria</taxon>
    </lineage>
</organism>
<dbReference type="RefSeq" id="XP_002672438.1">
    <property type="nucleotide sequence ID" value="XM_002672392.1"/>
</dbReference>